<keyword evidence="3" id="KW-1185">Reference proteome</keyword>
<feature type="region of interest" description="Disordered" evidence="1">
    <location>
        <begin position="101"/>
        <end position="121"/>
    </location>
</feature>
<dbReference type="EnsemblMetazoa" id="GMOY005232-RA">
    <property type="protein sequence ID" value="GMOY005232-PA"/>
    <property type="gene ID" value="GMOY005232"/>
</dbReference>
<protein>
    <submittedName>
        <fullName evidence="2">Uncharacterized protein</fullName>
    </submittedName>
</protein>
<dbReference type="AlphaFoldDB" id="A0A1B0FN05"/>
<dbReference type="Proteomes" id="UP000092444">
    <property type="component" value="Unassembled WGS sequence"/>
</dbReference>
<dbReference type="Gene3D" id="3.40.50.1980">
    <property type="entry name" value="Nitrogenase molybdenum iron protein domain"/>
    <property type="match status" value="1"/>
</dbReference>
<dbReference type="VEuPathDB" id="VectorBase:GMOY005232"/>
<evidence type="ECO:0000256" key="1">
    <source>
        <dbReference type="SAM" id="MobiDB-lite"/>
    </source>
</evidence>
<accession>A0A1B0FN05</accession>
<evidence type="ECO:0000313" key="3">
    <source>
        <dbReference type="Proteomes" id="UP000092444"/>
    </source>
</evidence>
<evidence type="ECO:0000313" key="2">
    <source>
        <dbReference type="EnsemblMetazoa" id="GMOY005232-PA"/>
    </source>
</evidence>
<sequence length="146" mass="17277">MGHIENMEQFRCLSMKYEERGYKFKRNLKTPENESILTLVLRLGQDTGIRIRSRLNYVTSVSSSFTQEIYLQACPQKLKGLSMITTTATTTTTNNTNTITNDHHHHHHHHRHHHHHHHHHHHDILAHKHELNINIGQHTYNVLQKF</sequence>
<reference evidence="2" key="1">
    <citation type="submission" date="2020-05" db="UniProtKB">
        <authorList>
            <consortium name="EnsemblMetazoa"/>
        </authorList>
    </citation>
    <scope>IDENTIFICATION</scope>
    <source>
        <strain evidence="2">Yale</strain>
    </source>
</reference>
<organism evidence="2 3">
    <name type="scientific">Glossina morsitans morsitans</name>
    <name type="common">Savannah tsetse fly</name>
    <dbReference type="NCBI Taxonomy" id="37546"/>
    <lineage>
        <taxon>Eukaryota</taxon>
        <taxon>Metazoa</taxon>
        <taxon>Ecdysozoa</taxon>
        <taxon>Arthropoda</taxon>
        <taxon>Hexapoda</taxon>
        <taxon>Insecta</taxon>
        <taxon>Pterygota</taxon>
        <taxon>Neoptera</taxon>
        <taxon>Endopterygota</taxon>
        <taxon>Diptera</taxon>
        <taxon>Brachycera</taxon>
        <taxon>Muscomorpha</taxon>
        <taxon>Hippoboscoidea</taxon>
        <taxon>Glossinidae</taxon>
        <taxon>Glossina</taxon>
    </lineage>
</organism>
<dbReference type="EMBL" id="CCAG010015294">
    <property type="status" value="NOT_ANNOTATED_CDS"/>
    <property type="molecule type" value="Genomic_DNA"/>
</dbReference>
<name>A0A1B0FN05_GLOMM</name>
<proteinExistence type="predicted"/>
<feature type="compositionally biased region" description="Basic residues" evidence="1">
    <location>
        <begin position="103"/>
        <end position="121"/>
    </location>
</feature>